<feature type="domain" description="Lipoyl-binding" evidence="2">
    <location>
        <begin position="95"/>
        <end position="164"/>
    </location>
</feature>
<dbReference type="InterPro" id="IPR050709">
    <property type="entry name" value="Biotin_Carboxyl_Carrier/Decarb"/>
</dbReference>
<evidence type="ECO:0000313" key="4">
    <source>
        <dbReference type="Proteomes" id="UP000220922"/>
    </source>
</evidence>
<dbReference type="Pfam" id="PF00364">
    <property type="entry name" value="Biotin_lipoyl"/>
    <property type="match status" value="1"/>
</dbReference>
<evidence type="ECO:0000259" key="2">
    <source>
        <dbReference type="PROSITE" id="PS50968"/>
    </source>
</evidence>
<dbReference type="CDD" id="cd06850">
    <property type="entry name" value="biotinyl_domain"/>
    <property type="match status" value="1"/>
</dbReference>
<dbReference type="OrthoDB" id="3730619at2"/>
<proteinExistence type="predicted"/>
<sequence>MRRFMVTIDEIEFEVEVMGSTQAEGWIEVQVNGEPMRVLLPWSTTADQSAWAMVNHRPHEIQLDHDLHWLQTSRGRHSVQIRDRDTALARPRSGDGRIKAPIPGLIARILVEPGQHVEIGQPVLVLEAMKMQNEITAPRSGTISMLNIQPGQSVKLHELLIEIS</sequence>
<keyword evidence="4" id="KW-1185">Reference proteome</keyword>
<gene>
    <name evidence="3" type="ORF">A9Q02_01320</name>
</gene>
<dbReference type="RefSeq" id="WP_097651646.1">
    <property type="nucleotide sequence ID" value="NZ_LYXE01000063.1"/>
</dbReference>
<dbReference type="InterPro" id="IPR001882">
    <property type="entry name" value="Biotin_BS"/>
</dbReference>
<dbReference type="InterPro" id="IPR011053">
    <property type="entry name" value="Single_hybrid_motif"/>
</dbReference>
<dbReference type="EMBL" id="LYXE01000063">
    <property type="protein sequence ID" value="PDV99880.1"/>
    <property type="molecule type" value="Genomic_DNA"/>
</dbReference>
<dbReference type="InterPro" id="IPR000089">
    <property type="entry name" value="Biotin_lipoyl"/>
</dbReference>
<accession>A0A2H3L976</accession>
<dbReference type="PANTHER" id="PTHR45266">
    <property type="entry name" value="OXALOACETATE DECARBOXYLASE ALPHA CHAIN"/>
    <property type="match status" value="1"/>
</dbReference>
<reference evidence="3 4" key="1">
    <citation type="submission" date="2016-05" db="EMBL/GenBank/DDBJ databases">
        <authorList>
            <person name="Lavstsen T."/>
            <person name="Jespersen J.S."/>
        </authorList>
    </citation>
    <scope>NUCLEOTIDE SEQUENCE [LARGE SCALE GENOMIC DNA]</scope>
    <source>
        <strain evidence="3 4">B7-9</strain>
    </source>
</reference>
<dbReference type="Gene3D" id="2.40.50.100">
    <property type="match status" value="1"/>
</dbReference>
<dbReference type="PROSITE" id="PS00188">
    <property type="entry name" value="BIOTIN"/>
    <property type="match status" value="1"/>
</dbReference>
<dbReference type="PROSITE" id="PS50968">
    <property type="entry name" value="BIOTINYL_LIPOYL"/>
    <property type="match status" value="1"/>
</dbReference>
<dbReference type="Proteomes" id="UP000220922">
    <property type="component" value="Unassembled WGS sequence"/>
</dbReference>
<evidence type="ECO:0000256" key="1">
    <source>
        <dbReference type="ARBA" id="ARBA00023267"/>
    </source>
</evidence>
<name>A0A2H3L976_9CHLR</name>
<dbReference type="FunFam" id="2.40.50.100:FF:000003">
    <property type="entry name" value="Acetyl-CoA carboxylase biotin carboxyl carrier protein"/>
    <property type="match status" value="1"/>
</dbReference>
<organism evidence="3 4">
    <name type="scientific">Candidatus Chloroploca asiatica</name>
    <dbReference type="NCBI Taxonomy" id="1506545"/>
    <lineage>
        <taxon>Bacteria</taxon>
        <taxon>Bacillati</taxon>
        <taxon>Chloroflexota</taxon>
        <taxon>Chloroflexia</taxon>
        <taxon>Chloroflexales</taxon>
        <taxon>Chloroflexineae</taxon>
        <taxon>Oscillochloridaceae</taxon>
        <taxon>Candidatus Chloroploca</taxon>
    </lineage>
</organism>
<dbReference type="AlphaFoldDB" id="A0A2H3L976"/>
<dbReference type="SUPFAM" id="SSF51230">
    <property type="entry name" value="Single hybrid motif"/>
    <property type="match status" value="1"/>
</dbReference>
<protein>
    <submittedName>
        <fullName evidence="3">Acetyl-CoA carboxylase biotin carboxyl carrier protein subunit</fullName>
    </submittedName>
</protein>
<keyword evidence="1" id="KW-0092">Biotin</keyword>
<evidence type="ECO:0000313" key="3">
    <source>
        <dbReference type="EMBL" id="PDV99880.1"/>
    </source>
</evidence>
<dbReference type="PANTHER" id="PTHR45266:SF3">
    <property type="entry name" value="OXALOACETATE DECARBOXYLASE ALPHA CHAIN"/>
    <property type="match status" value="1"/>
</dbReference>
<comment type="caution">
    <text evidence="3">The sequence shown here is derived from an EMBL/GenBank/DDBJ whole genome shotgun (WGS) entry which is preliminary data.</text>
</comment>